<evidence type="ECO:0000313" key="17">
    <source>
        <dbReference type="Proteomes" id="UP000188912"/>
    </source>
</evidence>
<reference evidence="16 17" key="1">
    <citation type="journal article" date="2010" name="Science">
        <title>Genomic comparison of the ants Camponotus floridanus and Harpegnathos saltator.</title>
        <authorList>
            <person name="Bonasio R."/>
            <person name="Zhang G."/>
            <person name="Ye C."/>
            <person name="Mutti N.S."/>
            <person name="Fang X."/>
            <person name="Qin N."/>
            <person name="Donahue G."/>
            <person name="Yang P."/>
            <person name="Li Q."/>
            <person name="Li C."/>
            <person name="Zhang P."/>
            <person name="Huang Z."/>
            <person name="Berger S.L."/>
            <person name="Reinberg D."/>
            <person name="Wang J."/>
            <person name="Liebig J."/>
        </authorList>
    </citation>
    <scope>NUCLEOTIDE SEQUENCE [LARGE SCALE GENOMIC DNA]</scope>
    <source>
        <strain evidence="16 17">Hsal</strain>
    </source>
</reference>
<dbReference type="GO" id="GO:0008897">
    <property type="term" value="F:holo-[acyl-carrier-protein] synthase activity"/>
    <property type="evidence" value="ECO:0007669"/>
    <property type="project" value="InterPro"/>
</dbReference>
<comment type="similarity">
    <text evidence="3">Belongs to the P-Pant transferase superfamily. EntD family.</text>
</comment>
<evidence type="ECO:0000256" key="6">
    <source>
        <dbReference type="ARBA" id="ARBA00022679"/>
    </source>
</evidence>
<evidence type="ECO:0000256" key="8">
    <source>
        <dbReference type="ARBA" id="ARBA00029894"/>
    </source>
</evidence>
<dbReference type="AlphaFoldDB" id="A0A1U9JU88"/>
<evidence type="ECO:0000256" key="7">
    <source>
        <dbReference type="ARBA" id="ARBA00023191"/>
    </source>
</evidence>
<dbReference type="GO" id="GO:0009366">
    <property type="term" value="C:enterobactin synthetase complex"/>
    <property type="evidence" value="ECO:0007669"/>
    <property type="project" value="InterPro"/>
</dbReference>
<feature type="binding site" evidence="13">
    <location>
        <position position="129"/>
    </location>
    <ligand>
        <name>Mg(2+)</name>
        <dbReference type="ChEBI" id="CHEBI:18420"/>
    </ligand>
</feature>
<keyword evidence="13" id="KW-0460">Magnesium</keyword>
<dbReference type="STRING" id="1902579.BHV28_07270"/>
<evidence type="ECO:0000256" key="11">
    <source>
        <dbReference type="ARBA" id="ARBA00049191"/>
    </source>
</evidence>
<evidence type="ECO:0000256" key="2">
    <source>
        <dbReference type="ARBA" id="ARBA00004993"/>
    </source>
</evidence>
<evidence type="ECO:0000259" key="14">
    <source>
        <dbReference type="Pfam" id="PF01648"/>
    </source>
</evidence>
<feature type="domain" description="4'-phosphopantetheinyl transferase N-terminal" evidence="15">
    <location>
        <begin position="56"/>
        <end position="117"/>
    </location>
</feature>
<dbReference type="KEGG" id="thd:BHV28_07270"/>
<reference evidence="16 17" key="2">
    <citation type="journal article" date="2016" name="Sci. Rep.">
        <title>The genome of Rhizobiales bacteria in predatory ants reveals urease gene functions but no genes for nitrogen fixation.</title>
        <authorList>
            <person name="Neuvonen M.M."/>
            <person name="Tamarit D."/>
            <person name="Naslund K."/>
            <person name="Liebig J."/>
            <person name="Feldhaar H."/>
            <person name="Moran N.A."/>
            <person name="Guy L."/>
            <person name="Andersson S.G."/>
        </authorList>
    </citation>
    <scope>NUCLEOTIDE SEQUENCE [LARGE SCALE GENOMIC DNA]</scope>
    <source>
        <strain evidence="16 17">Hsal</strain>
    </source>
</reference>
<dbReference type="PRINTS" id="PR01399">
    <property type="entry name" value="ENTSNTHTASED"/>
</dbReference>
<feature type="binding site" evidence="12">
    <location>
        <position position="128"/>
    </location>
    <ligand>
        <name>CoA</name>
        <dbReference type="ChEBI" id="CHEBI:57287"/>
    </ligand>
</feature>
<dbReference type="Pfam" id="PF17837">
    <property type="entry name" value="4PPT_N"/>
    <property type="match status" value="1"/>
</dbReference>
<name>A0A1U9JU88_9HYPH</name>
<evidence type="ECO:0000256" key="9">
    <source>
        <dbReference type="ARBA" id="ARBA00031996"/>
    </source>
</evidence>
<dbReference type="InterPro" id="IPR008278">
    <property type="entry name" value="4-PPantetheinyl_Trfase_dom"/>
</dbReference>
<dbReference type="GO" id="GO:0009239">
    <property type="term" value="P:enterobactin biosynthetic process"/>
    <property type="evidence" value="ECO:0007669"/>
    <property type="project" value="UniProtKB-UniPathway"/>
</dbReference>
<feature type="domain" description="4'-phosphopantetheinyl transferase" evidence="14">
    <location>
        <begin position="126"/>
        <end position="204"/>
    </location>
</feature>
<keyword evidence="13" id="KW-0479">Metal-binding</keyword>
<dbReference type="EMBL" id="CP017315">
    <property type="protein sequence ID" value="AQS41427.1"/>
    <property type="molecule type" value="Genomic_DNA"/>
</dbReference>
<feature type="binding site" evidence="12">
    <location>
        <position position="172"/>
    </location>
    <ligand>
        <name>CoA</name>
        <dbReference type="ChEBI" id="CHEBI:57287"/>
    </ligand>
</feature>
<evidence type="ECO:0000256" key="10">
    <source>
        <dbReference type="ARBA" id="ARBA00049176"/>
    </source>
</evidence>
<dbReference type="GO" id="GO:0000287">
    <property type="term" value="F:magnesium ion binding"/>
    <property type="evidence" value="ECO:0007669"/>
    <property type="project" value="InterPro"/>
</dbReference>
<dbReference type="Pfam" id="PF01648">
    <property type="entry name" value="ACPS"/>
    <property type="match status" value="1"/>
</dbReference>
<protein>
    <recommendedName>
        <fullName evidence="5">Enterobactin synthase component D</fullName>
    </recommendedName>
    <alternativeName>
        <fullName evidence="8">4'-phosphopantetheinyl transferase EntD</fullName>
    </alternativeName>
    <alternativeName>
        <fullName evidence="9">Enterochelin synthase D</fullName>
    </alternativeName>
</protein>
<evidence type="ECO:0000313" key="16">
    <source>
        <dbReference type="EMBL" id="AQS41427.1"/>
    </source>
</evidence>
<dbReference type="PANTHER" id="PTHR38096:SF1">
    <property type="entry name" value="ENTEROBACTIN SYNTHASE COMPONENT D"/>
    <property type="match status" value="1"/>
</dbReference>
<evidence type="ECO:0000256" key="1">
    <source>
        <dbReference type="ARBA" id="ARBA00003937"/>
    </source>
</evidence>
<keyword evidence="17" id="KW-1185">Reference proteome</keyword>
<evidence type="ECO:0000256" key="4">
    <source>
        <dbReference type="ARBA" id="ARBA00011503"/>
    </source>
</evidence>
<dbReference type="SUPFAM" id="SSF56214">
    <property type="entry name" value="4'-phosphopantetheinyl transferase"/>
    <property type="match status" value="1"/>
</dbReference>
<keyword evidence="6 16" id="KW-0808">Transferase</keyword>
<feature type="binding site" evidence="12">
    <location>
        <position position="176"/>
    </location>
    <ligand>
        <name>CoA</name>
        <dbReference type="ChEBI" id="CHEBI:57287"/>
    </ligand>
</feature>
<evidence type="ECO:0000256" key="12">
    <source>
        <dbReference type="PIRSR" id="PIRSR603542-1"/>
    </source>
</evidence>
<feature type="binding site" evidence="12">
    <location>
        <begin position="106"/>
        <end position="107"/>
    </location>
    <ligand>
        <name>CoA</name>
        <dbReference type="ChEBI" id="CHEBI:57287"/>
    </ligand>
</feature>
<comment type="catalytic activity">
    <reaction evidence="11">
        <text>apo-[peptidyl-carrier protein] + CoA = holo-[peptidyl-carrier protein] + adenosine 3',5'-bisphosphate + H(+)</text>
        <dbReference type="Rhea" id="RHEA:46228"/>
        <dbReference type="Rhea" id="RHEA-COMP:11479"/>
        <dbReference type="Rhea" id="RHEA-COMP:11480"/>
        <dbReference type="ChEBI" id="CHEBI:15378"/>
        <dbReference type="ChEBI" id="CHEBI:29999"/>
        <dbReference type="ChEBI" id="CHEBI:57287"/>
        <dbReference type="ChEBI" id="CHEBI:58343"/>
        <dbReference type="ChEBI" id="CHEBI:64479"/>
    </reaction>
</comment>
<comment type="cofactor">
    <cofactor evidence="13">
        <name>Mg(2+)</name>
        <dbReference type="ChEBI" id="CHEBI:18420"/>
    </cofactor>
</comment>
<sequence>MFTPLTHCVLPPFLPRVEAGYLTPFPQLRYCLVEFDVHKYHDALFAQYAVPITPVLRSSVMKRRAEYLAVRYAAQRLLRDMDCPGNVGSAPDRVPVWPSGLCGSLSHTDGYAIAVVAPAAGGRTPGVDIEAFVPATMKETAGLFTTPEERRRLAACGIDNETALLIAFSAKESLYKAFYPEVGRFFDFDAACLREINVQEKTFMLVLTRTLSPGRVAGSRIHGHYAVLKGHVITVIS</sequence>
<comment type="subunit">
    <text evidence="4">EntB, EntD, EntE, and EntF form a multienzyme complex called enterobactin synthase.</text>
</comment>
<keyword evidence="7" id="KW-0259">Enterobactin biosynthesis</keyword>
<comment type="pathway">
    <text evidence="2">Siderophore biosynthesis; enterobactin biosynthesis.</text>
</comment>
<organism evidence="16 17">
    <name type="scientific">Candidatus Tokpelaia hoelldobleri</name>
    <dbReference type="NCBI Taxonomy" id="1902579"/>
    <lineage>
        <taxon>Bacteria</taxon>
        <taxon>Pseudomonadati</taxon>
        <taxon>Pseudomonadota</taxon>
        <taxon>Alphaproteobacteria</taxon>
        <taxon>Hyphomicrobiales</taxon>
        <taxon>Candidatus Tokpelaia</taxon>
    </lineage>
</organism>
<dbReference type="InterPro" id="IPR037143">
    <property type="entry name" value="4-PPantetheinyl_Trfase_dom_sf"/>
</dbReference>
<gene>
    <name evidence="16" type="primary">entD_2</name>
    <name evidence="16" type="ORF">BHV28_07270</name>
</gene>
<evidence type="ECO:0000256" key="13">
    <source>
        <dbReference type="PIRSR" id="PIRSR603542-2"/>
    </source>
</evidence>
<proteinExistence type="inferred from homology"/>
<dbReference type="Proteomes" id="UP000188912">
    <property type="component" value="Chromosome"/>
</dbReference>
<feature type="binding site" evidence="12">
    <location>
        <position position="63"/>
    </location>
    <ligand>
        <name>CoA</name>
        <dbReference type="ChEBI" id="CHEBI:57287"/>
    </ligand>
</feature>
<dbReference type="PANTHER" id="PTHR38096">
    <property type="entry name" value="ENTEROBACTIN SYNTHASE COMPONENT D"/>
    <property type="match status" value="1"/>
</dbReference>
<dbReference type="GO" id="GO:0005886">
    <property type="term" value="C:plasma membrane"/>
    <property type="evidence" value="ECO:0007669"/>
    <property type="project" value="TreeGrafter"/>
</dbReference>
<feature type="binding site" evidence="13">
    <location>
        <position position="128"/>
    </location>
    <ligand>
        <name>Mg(2+)</name>
        <dbReference type="ChEBI" id="CHEBI:18420"/>
    </ligand>
</feature>
<comment type="catalytic activity">
    <reaction evidence="10">
        <text>apo-[aryl-carrier protein] + CoA = holo-[aryl-carrier protein] + adenosine 3',5'-bisphosphate + H(+)</text>
        <dbReference type="Rhea" id="RHEA:48404"/>
        <dbReference type="Rhea" id="RHEA-COMP:15903"/>
        <dbReference type="Rhea" id="RHEA-COMP:17557"/>
        <dbReference type="ChEBI" id="CHEBI:15378"/>
        <dbReference type="ChEBI" id="CHEBI:29999"/>
        <dbReference type="ChEBI" id="CHEBI:57287"/>
        <dbReference type="ChEBI" id="CHEBI:58343"/>
        <dbReference type="ChEBI" id="CHEBI:64479"/>
    </reaction>
</comment>
<evidence type="ECO:0000256" key="5">
    <source>
        <dbReference type="ARBA" id="ARBA00019087"/>
    </source>
</evidence>
<evidence type="ECO:0000259" key="15">
    <source>
        <dbReference type="Pfam" id="PF17837"/>
    </source>
</evidence>
<dbReference type="UniPathway" id="UPA00017"/>
<feature type="binding site" evidence="13">
    <location>
        <position position="130"/>
    </location>
    <ligand>
        <name>Mg(2+)</name>
        <dbReference type="ChEBI" id="CHEBI:18420"/>
    </ligand>
</feature>
<dbReference type="InterPro" id="IPR003542">
    <property type="entry name" value="Enbac_synth_compD-like"/>
</dbReference>
<comment type="function">
    <text evidence="1">Involved in the biosynthesis of the siderophore enterobactin (enterochelin), which is a macrocyclic trimeric lactone of N-(2,3-dihydroxybenzoyl)-serine. The serine trilactone serves as a scaffolding for the three catechol functionalities that provide hexadentate coordination for the tightly ligated iron(2+) atoms. Plays an essential role in the assembly of the enterobactin by catalyzing the transfer of the 4'-phosphopantetheine (Ppant) moiety from coenzyme A to the apo-domains of both EntB (ArCP domain) and EntF (PCP domain) to yield their holo-forms which make them competent for the activation of 2,3-dihydroxybenzoate (DHB) and L-serine, respectively.</text>
</comment>
<evidence type="ECO:0000256" key="3">
    <source>
        <dbReference type="ARBA" id="ARBA00008342"/>
    </source>
</evidence>
<feature type="binding site" evidence="12">
    <location>
        <position position="71"/>
    </location>
    <ligand>
        <name>CoA</name>
        <dbReference type="ChEBI" id="CHEBI:57287"/>
    </ligand>
</feature>
<dbReference type="InterPro" id="IPR041354">
    <property type="entry name" value="4PPT_N"/>
</dbReference>
<accession>A0A1U9JU88</accession>